<dbReference type="GO" id="GO:0000462">
    <property type="term" value="P:maturation of SSU-rRNA from tricistronic rRNA transcript (SSU-rRNA, 5.8S rRNA, LSU-rRNA)"/>
    <property type="evidence" value="ECO:0007669"/>
    <property type="project" value="InterPro"/>
</dbReference>
<feature type="region of interest" description="Disordered" evidence="4">
    <location>
        <begin position="31"/>
        <end position="133"/>
    </location>
</feature>
<dbReference type="EMBL" id="CM003530">
    <property type="protein sequence ID" value="RCV15789.1"/>
    <property type="molecule type" value="Genomic_DNA"/>
</dbReference>
<gene>
    <name evidence="5" type="ORF">SETIT_3G086100v2</name>
</gene>
<dbReference type="GO" id="GO:0030688">
    <property type="term" value="C:preribosome, small subunit precursor"/>
    <property type="evidence" value="ECO:0007669"/>
    <property type="project" value="InterPro"/>
</dbReference>
<evidence type="ECO:0000256" key="4">
    <source>
        <dbReference type="SAM" id="MobiDB-lite"/>
    </source>
</evidence>
<dbReference type="OrthoDB" id="18703at2759"/>
<feature type="region of interest" description="Disordered" evidence="4">
    <location>
        <begin position="236"/>
        <end position="275"/>
    </location>
</feature>
<dbReference type="PANTHER" id="PTHR31109:SF2">
    <property type="entry name" value="RIBOSOME BIOGENESIS PROTEIN SLX9 HOMOLOG"/>
    <property type="match status" value="1"/>
</dbReference>
<evidence type="ECO:0000256" key="2">
    <source>
        <dbReference type="ARBA" id="ARBA00011022"/>
    </source>
</evidence>
<evidence type="ECO:0000313" key="5">
    <source>
        <dbReference type="EMBL" id="RCV15789.1"/>
    </source>
</evidence>
<dbReference type="GO" id="GO:0030686">
    <property type="term" value="C:90S preribosome"/>
    <property type="evidence" value="ECO:0007669"/>
    <property type="project" value="InterPro"/>
</dbReference>
<keyword evidence="3" id="KW-0539">Nucleus</keyword>
<organism evidence="5">
    <name type="scientific">Setaria italica</name>
    <name type="common">Foxtail millet</name>
    <name type="synonym">Panicum italicum</name>
    <dbReference type="NCBI Taxonomy" id="4555"/>
    <lineage>
        <taxon>Eukaryota</taxon>
        <taxon>Viridiplantae</taxon>
        <taxon>Streptophyta</taxon>
        <taxon>Embryophyta</taxon>
        <taxon>Tracheophyta</taxon>
        <taxon>Spermatophyta</taxon>
        <taxon>Magnoliopsida</taxon>
        <taxon>Liliopsida</taxon>
        <taxon>Poales</taxon>
        <taxon>Poaceae</taxon>
        <taxon>PACMAD clade</taxon>
        <taxon>Panicoideae</taxon>
        <taxon>Panicodae</taxon>
        <taxon>Paniceae</taxon>
        <taxon>Cenchrinae</taxon>
        <taxon>Setaria</taxon>
    </lineage>
</organism>
<dbReference type="STRING" id="4555.A0A368QCX2"/>
<name>A0A368QCX2_SETIT</name>
<protein>
    <recommendedName>
        <fullName evidence="6">Ribosome biogenesis protein slx9-like</fullName>
    </recommendedName>
</protein>
<sequence length="275" mass="29387">MALLAALAEARRSSSTSARSSDAVNCAATTASRSVAYSSSAPTRAAVGSASSPSLSPPPPSPSPRLAAVGGAIGTARGAGQLRAPRPALATTRRRSGSWGWGDPVPRPRIYRPAPPLSPRTGSSKKSELKSKQKLEKKLSFYTKVKDAVTSLNAKKTISKKQNQSHRQKKLKAYDLSALSEFLPEPAAPEQKTEVKLNCKSRQTLVLREAAHLKAVLNNPQFQLDPFATIHQHLLATQPPAAAKDDAAKHGKNSKDKKRRRKKKSASSSSQAMDI</sequence>
<feature type="compositionally biased region" description="Low complexity" evidence="4">
    <location>
        <begin position="82"/>
        <end position="91"/>
    </location>
</feature>
<accession>A0A368QCX2</accession>
<dbReference type="AlphaFoldDB" id="A0A368QCX2"/>
<feature type="compositionally biased region" description="Low complexity" evidence="4">
    <location>
        <begin position="266"/>
        <end position="275"/>
    </location>
</feature>
<reference evidence="5" key="1">
    <citation type="journal article" date="2012" name="Nat. Biotechnol.">
        <title>Reference genome sequence of the model plant Setaria.</title>
        <authorList>
            <person name="Bennetzen J.L."/>
            <person name="Schmutz J."/>
            <person name="Wang H."/>
            <person name="Percifield R."/>
            <person name="Hawkins J."/>
            <person name="Pontaroli A.C."/>
            <person name="Estep M."/>
            <person name="Feng L."/>
            <person name="Vaughn J.N."/>
            <person name="Grimwood J."/>
            <person name="Jenkins J."/>
            <person name="Barry K."/>
            <person name="Lindquist E."/>
            <person name="Hellsten U."/>
            <person name="Deshpande S."/>
            <person name="Wang X."/>
            <person name="Wu X."/>
            <person name="Mitros T."/>
            <person name="Triplett J."/>
            <person name="Yang X."/>
            <person name="Ye C.Y."/>
            <person name="Mauro-Herrera M."/>
            <person name="Wang L."/>
            <person name="Li P."/>
            <person name="Sharma M."/>
            <person name="Sharma R."/>
            <person name="Ronald P.C."/>
            <person name="Panaud O."/>
            <person name="Kellogg E.A."/>
            <person name="Brutnell T.P."/>
            <person name="Doust A.N."/>
            <person name="Tuskan G.A."/>
            <person name="Rokhsar D."/>
            <person name="Devos K.M."/>
        </authorList>
    </citation>
    <scope>NUCLEOTIDE SEQUENCE [LARGE SCALE GENOMIC DNA]</scope>
    <source>
        <strain evidence="5">Yugu1</strain>
    </source>
</reference>
<dbReference type="InterPro" id="IPR028160">
    <property type="entry name" value="Slx9-like"/>
</dbReference>
<dbReference type="GO" id="GO:0005730">
    <property type="term" value="C:nucleolus"/>
    <property type="evidence" value="ECO:0007669"/>
    <property type="project" value="UniProtKB-SubCell"/>
</dbReference>
<feature type="compositionally biased region" description="Polar residues" evidence="4">
    <location>
        <begin position="31"/>
        <end position="42"/>
    </location>
</feature>
<evidence type="ECO:0008006" key="6">
    <source>
        <dbReference type="Google" id="ProtNLM"/>
    </source>
</evidence>
<reference evidence="5" key="2">
    <citation type="submission" date="2015-07" db="EMBL/GenBank/DDBJ databases">
        <authorList>
            <person name="Noorani M."/>
        </authorList>
    </citation>
    <scope>NUCLEOTIDE SEQUENCE</scope>
    <source>
        <strain evidence="5">Yugu1</strain>
    </source>
</reference>
<evidence type="ECO:0000256" key="3">
    <source>
        <dbReference type="ARBA" id="ARBA00023242"/>
    </source>
</evidence>
<comment type="similarity">
    <text evidence="2">Belongs to the SLX9 family.</text>
</comment>
<feature type="compositionally biased region" description="Basic residues" evidence="4">
    <location>
        <begin position="250"/>
        <end position="265"/>
    </location>
</feature>
<dbReference type="Pfam" id="PF15341">
    <property type="entry name" value="SLX9"/>
    <property type="match status" value="1"/>
</dbReference>
<proteinExistence type="inferred from homology"/>
<evidence type="ECO:0000256" key="1">
    <source>
        <dbReference type="ARBA" id="ARBA00004604"/>
    </source>
</evidence>
<dbReference type="PANTHER" id="PTHR31109">
    <property type="entry name" value="PROTEIN FAM207A"/>
    <property type="match status" value="1"/>
</dbReference>
<comment type="subcellular location">
    <subcellularLocation>
        <location evidence="1">Nucleus</location>
        <location evidence="1">Nucleolus</location>
    </subcellularLocation>
</comment>